<keyword evidence="1 2" id="KW-0732">Signal</keyword>
<comment type="caution">
    <text evidence="4">The sequence shown here is derived from an EMBL/GenBank/DDBJ whole genome shotgun (WGS) entry which is preliminary data.</text>
</comment>
<name>A0A4S3LZI5_9FLAO</name>
<dbReference type="InterPro" id="IPR052177">
    <property type="entry name" value="Divisome_Glycosyl_Hydrolase"/>
</dbReference>
<dbReference type="AlphaFoldDB" id="A0A4S3LZI5"/>
<feature type="domain" description="Glycosyl hydrolase-like 10" evidence="3">
    <location>
        <begin position="26"/>
        <end position="344"/>
    </location>
</feature>
<dbReference type="RefSeq" id="WP_136336983.1">
    <property type="nucleotide sequence ID" value="NZ_QXMP01000002.1"/>
</dbReference>
<feature type="signal peptide" evidence="2">
    <location>
        <begin position="1"/>
        <end position="18"/>
    </location>
</feature>
<evidence type="ECO:0000313" key="4">
    <source>
        <dbReference type="EMBL" id="THD65699.1"/>
    </source>
</evidence>
<accession>A0A4S3LZI5</accession>
<dbReference type="EMBL" id="SSMC01000004">
    <property type="protein sequence ID" value="THD65699.1"/>
    <property type="molecule type" value="Genomic_DNA"/>
</dbReference>
<dbReference type="PANTHER" id="PTHR43405">
    <property type="entry name" value="GLYCOSYL HYDROLASE DIGH"/>
    <property type="match status" value="1"/>
</dbReference>
<dbReference type="PANTHER" id="PTHR43405:SF1">
    <property type="entry name" value="GLYCOSYL HYDROLASE DIGH"/>
    <property type="match status" value="1"/>
</dbReference>
<dbReference type="InterPro" id="IPR003790">
    <property type="entry name" value="GHL10"/>
</dbReference>
<dbReference type="InterPro" id="IPR017853">
    <property type="entry name" value="GH"/>
</dbReference>
<reference evidence="4 5" key="1">
    <citation type="submission" date="2019-04" db="EMBL/GenBank/DDBJ databases">
        <title>Draft genome sequence of Robertkochia marina CC-AMO-30D.</title>
        <authorList>
            <person name="Hameed A."/>
            <person name="Lin S.-Y."/>
            <person name="Shahina M."/>
            <person name="Lai W.-A."/>
            <person name="Young C.-C."/>
        </authorList>
    </citation>
    <scope>NUCLEOTIDE SEQUENCE [LARGE SCALE GENOMIC DNA]</scope>
    <source>
        <strain evidence="4 5">CC-AMO-30D</strain>
    </source>
</reference>
<dbReference type="OrthoDB" id="9773203at2"/>
<evidence type="ECO:0000256" key="1">
    <source>
        <dbReference type="ARBA" id="ARBA00022729"/>
    </source>
</evidence>
<organism evidence="4 5">
    <name type="scientific">Robertkochia marina</name>
    <dbReference type="NCBI Taxonomy" id="1227945"/>
    <lineage>
        <taxon>Bacteria</taxon>
        <taxon>Pseudomonadati</taxon>
        <taxon>Bacteroidota</taxon>
        <taxon>Flavobacteriia</taxon>
        <taxon>Flavobacteriales</taxon>
        <taxon>Flavobacteriaceae</taxon>
        <taxon>Robertkochia</taxon>
    </lineage>
</organism>
<dbReference type="SUPFAM" id="SSF51445">
    <property type="entry name" value="(Trans)glycosidases"/>
    <property type="match status" value="1"/>
</dbReference>
<dbReference type="Pfam" id="PF02638">
    <property type="entry name" value="GHL10"/>
    <property type="match status" value="1"/>
</dbReference>
<dbReference type="Gene3D" id="3.20.20.80">
    <property type="entry name" value="Glycosidases"/>
    <property type="match status" value="1"/>
</dbReference>
<feature type="chain" id="PRO_5020659506" evidence="2">
    <location>
        <begin position="19"/>
        <end position="497"/>
    </location>
</feature>
<keyword evidence="4" id="KW-0378">Hydrolase</keyword>
<dbReference type="PROSITE" id="PS51257">
    <property type="entry name" value="PROKAR_LIPOPROTEIN"/>
    <property type="match status" value="1"/>
</dbReference>
<dbReference type="GO" id="GO:0016787">
    <property type="term" value="F:hydrolase activity"/>
    <property type="evidence" value="ECO:0007669"/>
    <property type="project" value="UniProtKB-KW"/>
</dbReference>
<proteinExistence type="predicted"/>
<keyword evidence="5" id="KW-1185">Reference proteome</keyword>
<evidence type="ECO:0000259" key="3">
    <source>
        <dbReference type="Pfam" id="PF02638"/>
    </source>
</evidence>
<gene>
    <name evidence="4" type="ORF">E7Z59_14005</name>
</gene>
<dbReference type="Proteomes" id="UP000305939">
    <property type="component" value="Unassembled WGS sequence"/>
</dbReference>
<evidence type="ECO:0000256" key="2">
    <source>
        <dbReference type="SAM" id="SignalP"/>
    </source>
</evidence>
<evidence type="ECO:0000313" key="5">
    <source>
        <dbReference type="Proteomes" id="UP000305939"/>
    </source>
</evidence>
<sequence length="497" mass="56721">MTRTLLSLLLVFLLVSCAGNKTPKHELRGAWIATVVNIDWPKNGDDDLEKKKQDFLEILDFYESLNFNAAVVQVRTAGDAFYPTEMAPWSAYLTGTQGEASEPYHDLLEWMINTTHERGMEFHAWMNPYRATFNLDTAALAPTHDFNKHPEWMIKYGKKYYYDPALPEVQDHLTAITNELVDNYNIDAIHFDDYFYPYKIKGEVFQDSARYTAEHLPGQSLGDWRRANVDSLISKLHHGIKSRKPWVQFGISPFGVWRNKSQDPRGSDTKAGQTNYDDLYADPMSWLRNGWIDYLAPQIYWTLNHPLASHKTILNWWDENTENVNLYVGNGAYRAMSDKDPDWQKEDQLLKQVKLARKAEQVNGNIYFSAKSLMSGKDEVVSLLKEAYKYKALTPALPSSGQPPVVQEVKRTVGAGTNGSIELNITTSSPVKEIVIYNLDKVQPNKMNKAKHIKTIVPIFAQKREVQLSVPVTENGSLIFSVTDRFGNESELQNISL</sequence>
<protein>
    <submittedName>
        <fullName evidence="4">Glycosyl hydrolase</fullName>
    </submittedName>
</protein>